<dbReference type="GeneID" id="113469912"/>
<dbReference type="RefSeq" id="XP_026683743.1">
    <property type="nucleotide sequence ID" value="XM_026827942.1"/>
</dbReference>
<dbReference type="PaxDb" id="121845-A0A3Q0J9X3"/>
<protein>
    <submittedName>
        <fullName evidence="2 3">Uncharacterized protein LOC113469912</fullName>
    </submittedName>
</protein>
<dbReference type="AlphaFoldDB" id="A0A3Q0J9X3"/>
<organism evidence="1 2">
    <name type="scientific">Diaphorina citri</name>
    <name type="common">Asian citrus psyllid</name>
    <dbReference type="NCBI Taxonomy" id="121845"/>
    <lineage>
        <taxon>Eukaryota</taxon>
        <taxon>Metazoa</taxon>
        <taxon>Ecdysozoa</taxon>
        <taxon>Arthropoda</taxon>
        <taxon>Hexapoda</taxon>
        <taxon>Insecta</taxon>
        <taxon>Pterygota</taxon>
        <taxon>Neoptera</taxon>
        <taxon>Paraneoptera</taxon>
        <taxon>Hemiptera</taxon>
        <taxon>Sternorrhyncha</taxon>
        <taxon>Psylloidea</taxon>
        <taxon>Psyllidae</taxon>
        <taxon>Diaphorininae</taxon>
        <taxon>Diaphorina</taxon>
    </lineage>
</organism>
<dbReference type="Proteomes" id="UP000079169">
    <property type="component" value="Unplaced"/>
</dbReference>
<proteinExistence type="predicted"/>
<dbReference type="OrthoDB" id="6628400at2759"/>
<accession>A0A3Q0J9X3</accession>
<gene>
    <name evidence="2 3" type="primary">LOC113469912</name>
</gene>
<dbReference type="KEGG" id="dci:113469912"/>
<dbReference type="STRING" id="121845.A0A3Q0J9X3"/>
<dbReference type="RefSeq" id="XP_026683744.1">
    <property type="nucleotide sequence ID" value="XM_026827943.1"/>
</dbReference>
<dbReference type="PANTHER" id="PTHR40240:SF1">
    <property type="entry name" value="PLEXUS, ISOFORM A"/>
    <property type="match status" value="1"/>
</dbReference>
<sequence length="157" mass="18039">MSSKNKYINSKNKEEQKIHDGSQCHICFVCGHEGHSQYCILKTQPNPSRTSEPFFPFLKSHEPPAKYKQDQQDAVEACFLCFSLLIQQWDQYEKCNTPHERRIYWLKRCDNGLFTGAELSTQGEYAAQVLGLSHISTGNNVATIPNDKPLDLNYPKR</sequence>
<evidence type="ECO:0000313" key="3">
    <source>
        <dbReference type="RefSeq" id="XP_026683744.1"/>
    </source>
</evidence>
<reference evidence="2 3" key="1">
    <citation type="submission" date="2025-04" db="UniProtKB">
        <authorList>
            <consortium name="RefSeq"/>
        </authorList>
    </citation>
    <scope>IDENTIFICATION</scope>
</reference>
<name>A0A3Q0J9X3_DIACI</name>
<keyword evidence="1" id="KW-1185">Reference proteome</keyword>
<evidence type="ECO:0000313" key="2">
    <source>
        <dbReference type="RefSeq" id="XP_026683743.1"/>
    </source>
</evidence>
<evidence type="ECO:0000313" key="1">
    <source>
        <dbReference type="Proteomes" id="UP000079169"/>
    </source>
</evidence>
<dbReference type="PANTHER" id="PTHR40240">
    <property type="entry name" value="PLEXUS, ISOFORM A"/>
    <property type="match status" value="1"/>
</dbReference>